<organism evidence="2 3">
    <name type="scientific">Rubroshorea leprosula</name>
    <dbReference type="NCBI Taxonomy" id="152421"/>
    <lineage>
        <taxon>Eukaryota</taxon>
        <taxon>Viridiplantae</taxon>
        <taxon>Streptophyta</taxon>
        <taxon>Embryophyta</taxon>
        <taxon>Tracheophyta</taxon>
        <taxon>Spermatophyta</taxon>
        <taxon>Magnoliopsida</taxon>
        <taxon>eudicotyledons</taxon>
        <taxon>Gunneridae</taxon>
        <taxon>Pentapetalae</taxon>
        <taxon>rosids</taxon>
        <taxon>malvids</taxon>
        <taxon>Malvales</taxon>
        <taxon>Dipterocarpaceae</taxon>
        <taxon>Rubroshorea</taxon>
    </lineage>
</organism>
<proteinExistence type="predicted"/>
<reference evidence="2 3" key="1">
    <citation type="journal article" date="2021" name="Commun. Biol.">
        <title>The genome of Shorea leprosula (Dipterocarpaceae) highlights the ecological relevance of drought in aseasonal tropical rainforests.</title>
        <authorList>
            <person name="Ng K.K.S."/>
            <person name="Kobayashi M.J."/>
            <person name="Fawcett J.A."/>
            <person name="Hatakeyama M."/>
            <person name="Paape T."/>
            <person name="Ng C.H."/>
            <person name="Ang C.C."/>
            <person name="Tnah L.H."/>
            <person name="Lee C.T."/>
            <person name="Nishiyama T."/>
            <person name="Sese J."/>
            <person name="O'Brien M.J."/>
            <person name="Copetti D."/>
            <person name="Mohd Noor M.I."/>
            <person name="Ong R.C."/>
            <person name="Putra M."/>
            <person name="Sireger I.Z."/>
            <person name="Indrioko S."/>
            <person name="Kosugi Y."/>
            <person name="Izuno A."/>
            <person name="Isagi Y."/>
            <person name="Lee S.L."/>
            <person name="Shimizu K.K."/>
        </authorList>
    </citation>
    <scope>NUCLEOTIDE SEQUENCE [LARGE SCALE GENOMIC DNA]</scope>
    <source>
        <strain evidence="2">214</strain>
    </source>
</reference>
<dbReference type="Proteomes" id="UP001054252">
    <property type="component" value="Unassembled WGS sequence"/>
</dbReference>
<gene>
    <name evidence="2" type="ORF">SLEP1_g32426</name>
</gene>
<dbReference type="Pfam" id="PF03140">
    <property type="entry name" value="DUF247"/>
    <property type="match status" value="3"/>
</dbReference>
<accession>A0AAV5KDF6</accession>
<dbReference type="PANTHER" id="PTHR31170">
    <property type="entry name" value="BNAC04G53230D PROTEIN"/>
    <property type="match status" value="1"/>
</dbReference>
<dbReference type="InterPro" id="IPR004158">
    <property type="entry name" value="DUF247_pln"/>
</dbReference>
<protein>
    <submittedName>
        <fullName evidence="2">Uncharacterized protein</fullName>
    </submittedName>
</protein>
<name>A0AAV5KDF6_9ROSI</name>
<keyword evidence="3" id="KW-1185">Reference proteome</keyword>
<keyword evidence="1" id="KW-1133">Transmembrane helix</keyword>
<dbReference type="AlphaFoldDB" id="A0AAV5KDF6"/>
<sequence length="344" mass="39956">MADMKSTVQIRVDSRIQGLPSEPSSWPRIFQVPHYLRTLNKEADEPRIISIGPYHHQKVHLKAMETHKVRFLKDILRRRDESSAERCVEAVTGMVNRARNCYSESLVISDEEFLEMMVLDGCFIVELIHKFDEGSWHDPILNVCQIYTNILKDLRLVENPLPFFVPYLMREYKKAPRNGGFSFVRSATELREAGIKFKKVQGGSLFDIKFENGTLKIPAVTIEDATEILYRNIISCEQFDDISANEEVAEMFNRLGTEVIVNKKNFFYAKLFNGVNRHYHTPWNKRMASLRHNYFNTPWALVSFVAANFLLLLSLLQISCFYFRCCKQRSQISLKLGLESVKNL</sequence>
<feature type="transmembrane region" description="Helical" evidence="1">
    <location>
        <begin position="299"/>
        <end position="323"/>
    </location>
</feature>
<evidence type="ECO:0000313" key="2">
    <source>
        <dbReference type="EMBL" id="GKV22564.1"/>
    </source>
</evidence>
<evidence type="ECO:0000313" key="3">
    <source>
        <dbReference type="Proteomes" id="UP001054252"/>
    </source>
</evidence>
<keyword evidence="1" id="KW-0472">Membrane</keyword>
<comment type="caution">
    <text evidence="2">The sequence shown here is derived from an EMBL/GenBank/DDBJ whole genome shotgun (WGS) entry which is preliminary data.</text>
</comment>
<keyword evidence="1" id="KW-0812">Transmembrane</keyword>
<evidence type="ECO:0000256" key="1">
    <source>
        <dbReference type="SAM" id="Phobius"/>
    </source>
</evidence>
<dbReference type="EMBL" id="BPVZ01000060">
    <property type="protein sequence ID" value="GKV22564.1"/>
    <property type="molecule type" value="Genomic_DNA"/>
</dbReference>